<dbReference type="InterPro" id="IPR006059">
    <property type="entry name" value="SBP"/>
</dbReference>
<protein>
    <submittedName>
        <fullName evidence="2">ABC transporter substrate-binding protein</fullName>
    </submittedName>
</protein>
<accession>A0ABV4CK46</accession>
<gene>
    <name evidence="2" type="ORF">AB8O55_13755</name>
</gene>
<dbReference type="PANTHER" id="PTHR43649">
    <property type="entry name" value="ARABINOSE-BINDING PROTEIN-RELATED"/>
    <property type="match status" value="1"/>
</dbReference>
<name>A0ABV4CK46_9PSEU</name>
<comment type="caution">
    <text evidence="2">The sequence shown here is derived from an EMBL/GenBank/DDBJ whole genome shotgun (WGS) entry which is preliminary data.</text>
</comment>
<feature type="signal peptide" evidence="1">
    <location>
        <begin position="1"/>
        <end position="26"/>
    </location>
</feature>
<feature type="chain" id="PRO_5045415142" evidence="1">
    <location>
        <begin position="27"/>
        <end position="436"/>
    </location>
</feature>
<dbReference type="SUPFAM" id="SSF53850">
    <property type="entry name" value="Periplasmic binding protein-like II"/>
    <property type="match status" value="1"/>
</dbReference>
<dbReference type="Gene3D" id="3.40.190.10">
    <property type="entry name" value="Periplasmic binding protein-like II"/>
    <property type="match status" value="1"/>
</dbReference>
<keyword evidence="1" id="KW-0732">Signal</keyword>
<dbReference type="Proteomes" id="UP001564626">
    <property type="component" value="Unassembled WGS sequence"/>
</dbReference>
<evidence type="ECO:0000313" key="3">
    <source>
        <dbReference type="Proteomes" id="UP001564626"/>
    </source>
</evidence>
<evidence type="ECO:0000256" key="1">
    <source>
        <dbReference type="SAM" id="SignalP"/>
    </source>
</evidence>
<dbReference type="PANTHER" id="PTHR43649:SF12">
    <property type="entry name" value="DIACETYLCHITOBIOSE BINDING PROTEIN DASA"/>
    <property type="match status" value="1"/>
</dbReference>
<sequence length="436" mass="47092">MRARRPVATALAVVMALLLAGCGAGSRTPAATATLVPCDFPPPRESVDVNVLAYNSSAIDPFTNSMVRSCSKDGVTLHHEPIDYAGQSQKTVATLAGRYGTYDVLETYGLVVPQYASSGKLHPLDDLVDRHGERFGLHQLNPEMREALSYGGELYAIPMQAQMFVMAYREDVFDRLGLRPPRTFAELRDVAARIQRDGGIRYPLALPLLASSDIATAYDAALGSLGTDYVDRETGRPNFDTPQAAEAFEQLRSLLPYMDPQVTTFAQPAVQQQMYNGSAAMSIMFSGRMKDLTEPENSRFAADFAFAPPPSVAGGDVLYNTLSVDGWAIPENTDVDKDLLFQLISAAVGPESSKAAVPGAFPAREGMVGPDSSPFAEAQLESVGKASPPEPYPWTSRISTATTPIVADVISGRTSVRDGQRRMQEIATAIVAEYRR</sequence>
<dbReference type="RefSeq" id="WP_345363377.1">
    <property type="nucleotide sequence ID" value="NZ_BAABII010000010.1"/>
</dbReference>
<organism evidence="2 3">
    <name type="scientific">Saccharopolyspora cebuensis</name>
    <dbReference type="NCBI Taxonomy" id="418759"/>
    <lineage>
        <taxon>Bacteria</taxon>
        <taxon>Bacillati</taxon>
        <taxon>Actinomycetota</taxon>
        <taxon>Actinomycetes</taxon>
        <taxon>Pseudonocardiales</taxon>
        <taxon>Pseudonocardiaceae</taxon>
        <taxon>Saccharopolyspora</taxon>
    </lineage>
</organism>
<keyword evidence="3" id="KW-1185">Reference proteome</keyword>
<dbReference type="InterPro" id="IPR050490">
    <property type="entry name" value="Bact_solute-bd_prot1"/>
</dbReference>
<reference evidence="2 3" key="1">
    <citation type="submission" date="2024-08" db="EMBL/GenBank/DDBJ databases">
        <title>Genome mining of Saccharopolyspora cebuensis PGLac3 from Nigerian medicinal plant.</title>
        <authorList>
            <person name="Ezeobiora C.E."/>
            <person name="Igbokwe N.H."/>
            <person name="Amin D.H."/>
            <person name="Mendie U.E."/>
        </authorList>
    </citation>
    <scope>NUCLEOTIDE SEQUENCE [LARGE SCALE GENOMIC DNA]</scope>
    <source>
        <strain evidence="2 3">PGLac3</strain>
    </source>
</reference>
<dbReference type="EMBL" id="JBGEHV010000022">
    <property type="protein sequence ID" value="MEY8040467.1"/>
    <property type="molecule type" value="Genomic_DNA"/>
</dbReference>
<dbReference type="Pfam" id="PF01547">
    <property type="entry name" value="SBP_bac_1"/>
    <property type="match status" value="1"/>
</dbReference>
<dbReference type="PROSITE" id="PS51257">
    <property type="entry name" value="PROKAR_LIPOPROTEIN"/>
    <property type="match status" value="1"/>
</dbReference>
<evidence type="ECO:0000313" key="2">
    <source>
        <dbReference type="EMBL" id="MEY8040467.1"/>
    </source>
</evidence>
<proteinExistence type="predicted"/>